<evidence type="ECO:0000256" key="4">
    <source>
        <dbReference type="ARBA" id="ARBA00022679"/>
    </source>
</evidence>
<keyword evidence="12" id="KW-1185">Reference proteome</keyword>
<evidence type="ECO:0000256" key="1">
    <source>
        <dbReference type="ARBA" id="ARBA00004606"/>
    </source>
</evidence>
<organism evidence="11 12">
    <name type="scientific">Porites evermanni</name>
    <dbReference type="NCBI Taxonomy" id="104178"/>
    <lineage>
        <taxon>Eukaryota</taxon>
        <taxon>Metazoa</taxon>
        <taxon>Cnidaria</taxon>
        <taxon>Anthozoa</taxon>
        <taxon>Hexacorallia</taxon>
        <taxon>Scleractinia</taxon>
        <taxon>Fungiina</taxon>
        <taxon>Poritidae</taxon>
        <taxon>Porites</taxon>
    </lineage>
</organism>
<evidence type="ECO:0000256" key="7">
    <source>
        <dbReference type="ARBA" id="ARBA00022989"/>
    </source>
</evidence>
<comment type="caution">
    <text evidence="11">The sequence shown here is derived from an EMBL/GenBank/DDBJ whole genome shotgun (WGS) entry which is preliminary data.</text>
</comment>
<sequence>MTNSLKEKKASLLYKLFRTLVTWHHKSKQPWSDQYVRESFSKRNCSTILTDSFRVQNPTVEEKDFPIAYSIQVYKGAALLQKLLSAVYMPHNVYCIHIDQKSSETFRRAVIKMTKCLPNVFITTKTVNVIYYHISLLEAQLNCMDDLLQSKTQWKYLINLVGQDYPLYENKEIVKALKGFLGYNIIESGELPKGQDTRVRYSYDFVKQFNGFEHSAYLPRRARLKPQPPNNITILKGSTFTSLTREFCKYLRNDSLPKRLFSWLDDTLAPEESFYSSLQQVKGVPGGYHGNQSEWIMRAIHWETNDKTVKCYGKWLRSVCVIDFPDFVWVFGRNNRRKLFVQKLPFNFDERVHDCLDLGKKKRVYDTFIYQP</sequence>
<keyword evidence="4" id="KW-0808">Transferase</keyword>
<comment type="pathway">
    <text evidence="2">Protein modification; protein glycosylation.</text>
</comment>
<evidence type="ECO:0000256" key="3">
    <source>
        <dbReference type="ARBA" id="ARBA00022676"/>
    </source>
</evidence>
<proteinExistence type="inferred from homology"/>
<protein>
    <submittedName>
        <fullName evidence="11">Uncharacterized protein</fullName>
    </submittedName>
</protein>
<evidence type="ECO:0000256" key="9">
    <source>
        <dbReference type="ARBA" id="ARBA00023180"/>
    </source>
</evidence>
<evidence type="ECO:0000256" key="8">
    <source>
        <dbReference type="ARBA" id="ARBA00023136"/>
    </source>
</evidence>
<evidence type="ECO:0000256" key="6">
    <source>
        <dbReference type="ARBA" id="ARBA00022968"/>
    </source>
</evidence>
<evidence type="ECO:0000313" key="12">
    <source>
        <dbReference type="Proteomes" id="UP001159427"/>
    </source>
</evidence>
<keyword evidence="8" id="KW-0472">Membrane</keyword>
<gene>
    <name evidence="11" type="ORF">PEVE_00019850</name>
</gene>
<dbReference type="InterPro" id="IPR003406">
    <property type="entry name" value="Glyco_trans_14"/>
</dbReference>
<dbReference type="Pfam" id="PF02485">
    <property type="entry name" value="Branch"/>
    <property type="match status" value="1"/>
</dbReference>
<dbReference type="EMBL" id="CALNXI010002674">
    <property type="protein sequence ID" value="CAH3189888.1"/>
    <property type="molecule type" value="Genomic_DNA"/>
</dbReference>
<evidence type="ECO:0000256" key="5">
    <source>
        <dbReference type="ARBA" id="ARBA00022692"/>
    </source>
</evidence>
<reference evidence="11 12" key="1">
    <citation type="submission" date="2022-05" db="EMBL/GenBank/DDBJ databases">
        <authorList>
            <consortium name="Genoscope - CEA"/>
            <person name="William W."/>
        </authorList>
    </citation>
    <scope>NUCLEOTIDE SEQUENCE [LARGE SCALE GENOMIC DNA]</scope>
</reference>
<keyword evidence="9" id="KW-0325">Glycoprotein</keyword>
<keyword evidence="6" id="KW-0735">Signal-anchor</keyword>
<comment type="subcellular location">
    <subcellularLocation>
        <location evidence="1">Membrane</location>
        <topology evidence="1">Single-pass type II membrane protein</topology>
    </subcellularLocation>
</comment>
<accession>A0ABN8SJF4</accession>
<evidence type="ECO:0000256" key="10">
    <source>
        <dbReference type="ARBA" id="ARBA00038150"/>
    </source>
</evidence>
<keyword evidence="5" id="KW-0812">Transmembrane</keyword>
<dbReference type="Proteomes" id="UP001159427">
    <property type="component" value="Unassembled WGS sequence"/>
</dbReference>
<dbReference type="PANTHER" id="PTHR19297:SF191">
    <property type="entry name" value="PROTEIN XYLOSYLTRANSFERASE"/>
    <property type="match status" value="1"/>
</dbReference>
<dbReference type="PANTHER" id="PTHR19297">
    <property type="entry name" value="GLYCOSYLTRANSFERASE 14 FAMILY MEMBER"/>
    <property type="match status" value="1"/>
</dbReference>
<evidence type="ECO:0000313" key="11">
    <source>
        <dbReference type="EMBL" id="CAH3189888.1"/>
    </source>
</evidence>
<evidence type="ECO:0000256" key="2">
    <source>
        <dbReference type="ARBA" id="ARBA00004922"/>
    </source>
</evidence>
<keyword evidence="7" id="KW-1133">Transmembrane helix</keyword>
<keyword evidence="3" id="KW-0328">Glycosyltransferase</keyword>
<comment type="similarity">
    <text evidence="10">Belongs to the glycosyltransferase 14 family.</text>
</comment>
<name>A0ABN8SJF4_9CNID</name>